<evidence type="ECO:0000259" key="3">
    <source>
        <dbReference type="Pfam" id="PF00571"/>
    </source>
</evidence>
<comment type="caution">
    <text evidence="4">The sequence shown here is derived from an EMBL/GenBank/DDBJ whole genome shotgun (WGS) entry which is preliminary data.</text>
</comment>
<accession>A0ABR2TZC5</accession>
<dbReference type="InterPro" id="IPR046342">
    <property type="entry name" value="CBS_dom_sf"/>
</dbReference>
<dbReference type="Pfam" id="PF00571">
    <property type="entry name" value="CBS"/>
    <property type="match status" value="1"/>
</dbReference>
<organism evidence="4 5">
    <name type="scientific">Hibiscus sabdariffa</name>
    <name type="common">roselle</name>
    <dbReference type="NCBI Taxonomy" id="183260"/>
    <lineage>
        <taxon>Eukaryota</taxon>
        <taxon>Viridiplantae</taxon>
        <taxon>Streptophyta</taxon>
        <taxon>Embryophyta</taxon>
        <taxon>Tracheophyta</taxon>
        <taxon>Spermatophyta</taxon>
        <taxon>Magnoliopsida</taxon>
        <taxon>eudicotyledons</taxon>
        <taxon>Gunneridae</taxon>
        <taxon>Pentapetalae</taxon>
        <taxon>rosids</taxon>
        <taxon>malvids</taxon>
        <taxon>Malvales</taxon>
        <taxon>Malvaceae</taxon>
        <taxon>Malvoideae</taxon>
        <taxon>Hibiscus</taxon>
    </lineage>
</organism>
<sequence length="113" mass="12912">MRKNRIGGVRVVESGERKTIGNISLRDVQFLLTVPEIYGDYISITAKNLLTAVKKYLEKHDKASSVLSGTITCQRDKTIKELIKTLDSQEIHRMYDVDDDGNLERVITFRDII</sequence>
<keyword evidence="1" id="KW-0677">Repeat</keyword>
<dbReference type="PANTHER" id="PTHR13780">
    <property type="entry name" value="AMP-ACTIVATED PROTEIN KINASE, GAMMA REGULATORY SUBUNIT"/>
    <property type="match status" value="1"/>
</dbReference>
<feature type="domain" description="CBS" evidence="3">
    <location>
        <begin position="71"/>
        <end position="113"/>
    </location>
</feature>
<evidence type="ECO:0000313" key="4">
    <source>
        <dbReference type="EMBL" id="KAK9042604.1"/>
    </source>
</evidence>
<dbReference type="Gene3D" id="3.10.580.10">
    <property type="entry name" value="CBS-domain"/>
    <property type="match status" value="1"/>
</dbReference>
<evidence type="ECO:0000256" key="1">
    <source>
        <dbReference type="ARBA" id="ARBA00022737"/>
    </source>
</evidence>
<evidence type="ECO:0000313" key="5">
    <source>
        <dbReference type="Proteomes" id="UP001396334"/>
    </source>
</evidence>
<dbReference type="InterPro" id="IPR000644">
    <property type="entry name" value="CBS_dom"/>
</dbReference>
<evidence type="ECO:0000256" key="2">
    <source>
        <dbReference type="ARBA" id="ARBA00023122"/>
    </source>
</evidence>
<gene>
    <name evidence="4" type="ORF">V6N11_017671</name>
</gene>
<dbReference type="InterPro" id="IPR050511">
    <property type="entry name" value="AMPK_gamma/SDS23_families"/>
</dbReference>
<dbReference type="PANTHER" id="PTHR13780:SF36">
    <property type="entry name" value="CBS DOMAIN-CONTAINING PROTEIN"/>
    <property type="match status" value="1"/>
</dbReference>
<keyword evidence="2" id="KW-0129">CBS domain</keyword>
<dbReference type="Proteomes" id="UP001396334">
    <property type="component" value="Unassembled WGS sequence"/>
</dbReference>
<proteinExistence type="predicted"/>
<name>A0ABR2TZC5_9ROSI</name>
<dbReference type="EMBL" id="JBBPBN010000004">
    <property type="protein sequence ID" value="KAK9042604.1"/>
    <property type="molecule type" value="Genomic_DNA"/>
</dbReference>
<keyword evidence="5" id="KW-1185">Reference proteome</keyword>
<reference evidence="4 5" key="1">
    <citation type="journal article" date="2024" name="G3 (Bethesda)">
        <title>Genome assembly of Hibiscus sabdariffa L. provides insights into metabolisms of medicinal natural products.</title>
        <authorList>
            <person name="Kim T."/>
        </authorList>
    </citation>
    <scope>NUCLEOTIDE SEQUENCE [LARGE SCALE GENOMIC DNA]</scope>
    <source>
        <strain evidence="4">TK-2024</strain>
        <tissue evidence="4">Old leaves</tissue>
    </source>
</reference>
<dbReference type="SUPFAM" id="SSF54631">
    <property type="entry name" value="CBS-domain pair"/>
    <property type="match status" value="1"/>
</dbReference>
<protein>
    <recommendedName>
        <fullName evidence="3">CBS domain-containing protein</fullName>
    </recommendedName>
</protein>